<protein>
    <recommendedName>
        <fullName evidence="4">Prepilin-type N-terminal cleavage/methylation domain-containing protein</fullName>
    </recommendedName>
</protein>
<evidence type="ECO:0000313" key="3">
    <source>
        <dbReference type="Proteomes" id="UP001501581"/>
    </source>
</evidence>
<keyword evidence="1" id="KW-0472">Membrane</keyword>
<organism evidence="2 3">
    <name type="scientific">Nocardioides dubius</name>
    <dbReference type="NCBI Taxonomy" id="317019"/>
    <lineage>
        <taxon>Bacteria</taxon>
        <taxon>Bacillati</taxon>
        <taxon>Actinomycetota</taxon>
        <taxon>Actinomycetes</taxon>
        <taxon>Propionibacteriales</taxon>
        <taxon>Nocardioidaceae</taxon>
        <taxon>Nocardioides</taxon>
    </lineage>
</organism>
<comment type="caution">
    <text evidence="2">The sequence shown here is derived from an EMBL/GenBank/DDBJ whole genome shotgun (WGS) entry which is preliminary data.</text>
</comment>
<keyword evidence="3" id="KW-1185">Reference proteome</keyword>
<dbReference type="SUPFAM" id="SSF54523">
    <property type="entry name" value="Pili subunits"/>
    <property type="match status" value="1"/>
</dbReference>
<dbReference type="RefSeq" id="WP_343995764.1">
    <property type="nucleotide sequence ID" value="NZ_BAAALG010000011.1"/>
</dbReference>
<dbReference type="Proteomes" id="UP001501581">
    <property type="component" value="Unassembled WGS sequence"/>
</dbReference>
<accession>A0ABN1TYH7</accession>
<evidence type="ECO:0000256" key="1">
    <source>
        <dbReference type="SAM" id="Phobius"/>
    </source>
</evidence>
<reference evidence="2 3" key="1">
    <citation type="journal article" date="2019" name="Int. J. Syst. Evol. Microbiol.">
        <title>The Global Catalogue of Microorganisms (GCM) 10K type strain sequencing project: providing services to taxonomists for standard genome sequencing and annotation.</title>
        <authorList>
            <consortium name="The Broad Institute Genomics Platform"/>
            <consortium name="The Broad Institute Genome Sequencing Center for Infectious Disease"/>
            <person name="Wu L."/>
            <person name="Ma J."/>
        </authorList>
    </citation>
    <scope>NUCLEOTIDE SEQUENCE [LARGE SCALE GENOMIC DNA]</scope>
    <source>
        <strain evidence="2 3">JCM 13008</strain>
    </source>
</reference>
<name>A0ABN1TYH7_9ACTN</name>
<keyword evidence="1" id="KW-1133">Transmembrane helix</keyword>
<sequence>MDTAAGRSSESGESLVEVLVAVAILAIAAVAVLAGLQLSVQASDMHRKQSTGSAYVRSYAEAIERYLDAGANYTPCAAADAYNVPAVTDRVASLPAGFSLHHTAAVPLGGNGAALSGGSCADQGVQRLRLEVASADGRAAETLTVVLRRPCGTGSSCS</sequence>
<proteinExistence type="predicted"/>
<dbReference type="InterPro" id="IPR012902">
    <property type="entry name" value="N_methyl_site"/>
</dbReference>
<dbReference type="Gene3D" id="3.30.700.10">
    <property type="entry name" value="Glycoprotein, Type 4 Pilin"/>
    <property type="match status" value="1"/>
</dbReference>
<keyword evidence="1" id="KW-0812">Transmembrane</keyword>
<evidence type="ECO:0000313" key="2">
    <source>
        <dbReference type="EMBL" id="GAA1108817.1"/>
    </source>
</evidence>
<dbReference type="InterPro" id="IPR045584">
    <property type="entry name" value="Pilin-like"/>
</dbReference>
<dbReference type="EMBL" id="BAAALG010000011">
    <property type="protein sequence ID" value="GAA1108817.1"/>
    <property type="molecule type" value="Genomic_DNA"/>
</dbReference>
<gene>
    <name evidence="2" type="ORF">GCM10009668_31390</name>
</gene>
<feature type="transmembrane region" description="Helical" evidence="1">
    <location>
        <begin position="18"/>
        <end position="40"/>
    </location>
</feature>
<dbReference type="Pfam" id="PF07963">
    <property type="entry name" value="N_methyl"/>
    <property type="match status" value="1"/>
</dbReference>
<evidence type="ECO:0008006" key="4">
    <source>
        <dbReference type="Google" id="ProtNLM"/>
    </source>
</evidence>